<dbReference type="GO" id="GO:0004888">
    <property type="term" value="F:transmembrane signaling receptor activity"/>
    <property type="evidence" value="ECO:0007669"/>
    <property type="project" value="InterPro"/>
</dbReference>
<name>A0A934Q292_9BURK</name>
<evidence type="ECO:0000256" key="5">
    <source>
        <dbReference type="SAM" id="Phobius"/>
    </source>
</evidence>
<feature type="transmembrane region" description="Helical" evidence="5">
    <location>
        <begin position="37"/>
        <end position="56"/>
    </location>
</feature>
<dbReference type="Gene3D" id="1.10.287.950">
    <property type="entry name" value="Methyl-accepting chemotaxis protein"/>
    <property type="match status" value="1"/>
</dbReference>
<dbReference type="AlphaFoldDB" id="A0A934Q292"/>
<evidence type="ECO:0000313" key="9">
    <source>
        <dbReference type="Proteomes" id="UP000617041"/>
    </source>
</evidence>
<dbReference type="GO" id="GO:0006935">
    <property type="term" value="P:chemotaxis"/>
    <property type="evidence" value="ECO:0007669"/>
    <property type="project" value="InterPro"/>
</dbReference>
<comment type="subcellular location">
    <subcellularLocation>
        <location evidence="1">Membrane</location>
    </subcellularLocation>
</comment>
<feature type="domain" description="Methyl-accepting transducer" evidence="6">
    <location>
        <begin position="118"/>
        <end position="347"/>
    </location>
</feature>
<keyword evidence="5" id="KW-0472">Membrane</keyword>
<evidence type="ECO:0000256" key="1">
    <source>
        <dbReference type="ARBA" id="ARBA00004370"/>
    </source>
</evidence>
<dbReference type="InterPro" id="IPR003660">
    <property type="entry name" value="HAMP_dom"/>
</dbReference>
<keyword evidence="2" id="KW-0488">Methylation</keyword>
<dbReference type="PROSITE" id="PS50111">
    <property type="entry name" value="CHEMOTAXIS_TRANSDUC_2"/>
    <property type="match status" value="1"/>
</dbReference>
<evidence type="ECO:0000256" key="4">
    <source>
        <dbReference type="PROSITE-ProRule" id="PRU00284"/>
    </source>
</evidence>
<dbReference type="PANTHER" id="PTHR43531">
    <property type="entry name" value="PROTEIN ICFG"/>
    <property type="match status" value="1"/>
</dbReference>
<keyword evidence="4" id="KW-0807">Transducer</keyword>
<protein>
    <submittedName>
        <fullName evidence="8">HAMP domain-containing protein</fullName>
    </submittedName>
</protein>
<feature type="transmembrane region" description="Helical" evidence="5">
    <location>
        <begin position="12"/>
        <end position="31"/>
    </location>
</feature>
<dbReference type="PROSITE" id="PS50885">
    <property type="entry name" value="HAMP"/>
    <property type="match status" value="1"/>
</dbReference>
<evidence type="ECO:0000256" key="2">
    <source>
        <dbReference type="ARBA" id="ARBA00022481"/>
    </source>
</evidence>
<evidence type="ECO:0000313" key="8">
    <source>
        <dbReference type="EMBL" id="MBK0393186.1"/>
    </source>
</evidence>
<dbReference type="PRINTS" id="PR00260">
    <property type="entry name" value="CHEMTRNSDUCR"/>
</dbReference>
<dbReference type="SMART" id="SM00304">
    <property type="entry name" value="HAMP"/>
    <property type="match status" value="1"/>
</dbReference>
<dbReference type="GO" id="GO:0007165">
    <property type="term" value="P:signal transduction"/>
    <property type="evidence" value="ECO:0007669"/>
    <property type="project" value="UniProtKB-KW"/>
</dbReference>
<comment type="caution">
    <text evidence="8">The sequence shown here is derived from an EMBL/GenBank/DDBJ whole genome shotgun (WGS) entry which is preliminary data.</text>
</comment>
<dbReference type="PANTHER" id="PTHR43531:SF14">
    <property type="entry name" value="METHYL-ACCEPTING CHEMOTAXIS PROTEIN I-RELATED"/>
    <property type="match status" value="1"/>
</dbReference>
<keyword evidence="5" id="KW-1133">Transmembrane helix</keyword>
<dbReference type="GO" id="GO:0005886">
    <property type="term" value="C:plasma membrane"/>
    <property type="evidence" value="ECO:0007669"/>
    <property type="project" value="TreeGrafter"/>
</dbReference>
<keyword evidence="5" id="KW-0812">Transmembrane</keyword>
<sequence length="419" mass="43198">MPGLSMAAKLRLFTVLPALPAAAAAGIAWWGGADTNAVFAIGALAIVTGAGSALLMRGMRRGVQAPLRAATRVILSVADGDLTDRVRLRTEGETQGMLDAVEGMTDRLRGLVSEVAHRARSVADTSSQIAQGNLDLSQRTEEQASTLEETASSMEELTSTVAHNADTARQASKLAAEASATAQRGGEVVDEVVRTMDGILDASRKIADIIGVIDGIAFQTNILALNAAVEAARAGEQGRGFAVVAAEVRNLAHRTTAAAKEIKGLIADSEQRVQAGSTKVDAAGHTMVGVVMSVQKVSDLIAEIAAASQEQSAGIGQVNTAVSQMERVVQQNASLVEEASAATESLREQAQSMLQLVAHFKVGDQPAAPAAAPRAAAKPAAPSPIKVKPASAALPPAYTAAISAALHKPRAGQGDWEEF</sequence>
<dbReference type="SMART" id="SM00283">
    <property type="entry name" value="MA"/>
    <property type="match status" value="1"/>
</dbReference>
<dbReference type="RefSeq" id="WP_200788170.1">
    <property type="nucleotide sequence ID" value="NZ_JAEDAO010000001.1"/>
</dbReference>
<organism evidence="8 9">
    <name type="scientific">Ramlibacter algicola</name>
    <dbReference type="NCBI Taxonomy" id="2795217"/>
    <lineage>
        <taxon>Bacteria</taxon>
        <taxon>Pseudomonadati</taxon>
        <taxon>Pseudomonadota</taxon>
        <taxon>Betaproteobacteria</taxon>
        <taxon>Burkholderiales</taxon>
        <taxon>Comamonadaceae</taxon>
        <taxon>Ramlibacter</taxon>
    </lineage>
</organism>
<dbReference type="SUPFAM" id="SSF58104">
    <property type="entry name" value="Methyl-accepting chemotaxis protein (MCP) signaling domain"/>
    <property type="match status" value="1"/>
</dbReference>
<dbReference type="InterPro" id="IPR004090">
    <property type="entry name" value="Chemotax_Me-accpt_rcpt"/>
</dbReference>
<gene>
    <name evidence="8" type="ORF">I8E28_11350</name>
</gene>
<feature type="domain" description="HAMP" evidence="7">
    <location>
        <begin position="61"/>
        <end position="113"/>
    </location>
</feature>
<accession>A0A934Q292</accession>
<keyword evidence="9" id="KW-1185">Reference proteome</keyword>
<dbReference type="FunFam" id="1.10.287.950:FF:000001">
    <property type="entry name" value="Methyl-accepting chemotaxis sensory transducer"/>
    <property type="match status" value="1"/>
</dbReference>
<reference evidence="8" key="1">
    <citation type="submission" date="2020-12" db="EMBL/GenBank/DDBJ databases">
        <title>Ramlibacter sp. nov., isolated from a freshwater alga, Cryptomonas.</title>
        <authorList>
            <person name="Kim H.M."/>
            <person name="Jeon C.O."/>
        </authorList>
    </citation>
    <scope>NUCLEOTIDE SEQUENCE</scope>
    <source>
        <strain evidence="8">CrO1</strain>
    </source>
</reference>
<dbReference type="Pfam" id="PF00015">
    <property type="entry name" value="MCPsignal"/>
    <property type="match status" value="1"/>
</dbReference>
<evidence type="ECO:0000259" key="7">
    <source>
        <dbReference type="PROSITE" id="PS50885"/>
    </source>
</evidence>
<comment type="similarity">
    <text evidence="3">Belongs to the methyl-accepting chemotaxis (MCP) protein family.</text>
</comment>
<dbReference type="Pfam" id="PF00672">
    <property type="entry name" value="HAMP"/>
    <property type="match status" value="1"/>
</dbReference>
<evidence type="ECO:0000259" key="6">
    <source>
        <dbReference type="PROSITE" id="PS50111"/>
    </source>
</evidence>
<dbReference type="EMBL" id="JAEDAO010000001">
    <property type="protein sequence ID" value="MBK0393186.1"/>
    <property type="molecule type" value="Genomic_DNA"/>
</dbReference>
<evidence type="ECO:0000256" key="3">
    <source>
        <dbReference type="ARBA" id="ARBA00029447"/>
    </source>
</evidence>
<dbReference type="Proteomes" id="UP000617041">
    <property type="component" value="Unassembled WGS sequence"/>
</dbReference>
<proteinExistence type="inferred from homology"/>
<dbReference type="InterPro" id="IPR004089">
    <property type="entry name" value="MCPsignal_dom"/>
</dbReference>
<dbReference type="CDD" id="cd11386">
    <property type="entry name" value="MCP_signal"/>
    <property type="match status" value="1"/>
</dbReference>
<dbReference type="InterPro" id="IPR051310">
    <property type="entry name" value="MCP_chemotaxis"/>
</dbReference>